<reference evidence="1" key="1">
    <citation type="journal article" date="2015" name="Nature">
        <title>Complex archaea that bridge the gap between prokaryotes and eukaryotes.</title>
        <authorList>
            <person name="Spang A."/>
            <person name="Saw J.H."/>
            <person name="Jorgensen S.L."/>
            <person name="Zaremba-Niedzwiedzka K."/>
            <person name="Martijn J."/>
            <person name="Lind A.E."/>
            <person name="van Eijk R."/>
            <person name="Schleper C."/>
            <person name="Guy L."/>
            <person name="Ettema T.J."/>
        </authorList>
    </citation>
    <scope>NUCLEOTIDE SEQUENCE</scope>
</reference>
<sequence length="161" mass="16682">MSIQNVAEQLEMNHVGMGIRKVAQIVVPGDFTDGGGADGTLNLDKKIPAGSFVLGSKVTVKTAFDGTTPVLSIGTAGDADEYSGNTTHTVSAVARNLVKAAFISADAGLVAEPSDISVKLTLSESGDFGLITAGEMLVEIFYLSTNLELTDYQPTEVNLTG</sequence>
<name>A0A0F9R421_9ZZZZ</name>
<evidence type="ECO:0000313" key="1">
    <source>
        <dbReference type="EMBL" id="KKN51290.1"/>
    </source>
</evidence>
<dbReference type="AlphaFoldDB" id="A0A0F9R421"/>
<organism evidence="1">
    <name type="scientific">marine sediment metagenome</name>
    <dbReference type="NCBI Taxonomy" id="412755"/>
    <lineage>
        <taxon>unclassified sequences</taxon>
        <taxon>metagenomes</taxon>
        <taxon>ecological metagenomes</taxon>
    </lineage>
</organism>
<gene>
    <name evidence="1" type="ORF">LCGC14_0623980</name>
</gene>
<protein>
    <submittedName>
        <fullName evidence="1">Uncharacterized protein</fullName>
    </submittedName>
</protein>
<proteinExistence type="predicted"/>
<accession>A0A0F9R421</accession>
<comment type="caution">
    <text evidence="1">The sequence shown here is derived from an EMBL/GenBank/DDBJ whole genome shotgun (WGS) entry which is preliminary data.</text>
</comment>
<dbReference type="EMBL" id="LAZR01001069">
    <property type="protein sequence ID" value="KKN51290.1"/>
    <property type="molecule type" value="Genomic_DNA"/>
</dbReference>